<dbReference type="AlphaFoldDB" id="A0A158PMS6"/>
<dbReference type="EMBL" id="UYRR01030973">
    <property type="protein sequence ID" value="VDK41851.1"/>
    <property type="molecule type" value="Genomic_DNA"/>
</dbReference>
<dbReference type="GO" id="GO:0005509">
    <property type="term" value="F:calcium ion binding"/>
    <property type="evidence" value="ECO:0007669"/>
    <property type="project" value="InterPro"/>
</dbReference>
<dbReference type="InterPro" id="IPR015659">
    <property type="entry name" value="Proline_oxidase"/>
</dbReference>
<dbReference type="GO" id="GO:0004657">
    <property type="term" value="F:proline dehydrogenase activity"/>
    <property type="evidence" value="ECO:0007669"/>
    <property type="project" value="UniProtKB-EC"/>
</dbReference>
<feature type="domain" description="EF-hand" evidence="7">
    <location>
        <begin position="201"/>
        <end position="236"/>
    </location>
</feature>
<keyword evidence="5 6" id="KW-0642">Proline metabolism</keyword>
<evidence type="ECO:0000256" key="1">
    <source>
        <dbReference type="ARBA" id="ARBA00004739"/>
    </source>
</evidence>
<dbReference type="SUPFAM" id="SSF51730">
    <property type="entry name" value="FAD-linked oxidoreductase"/>
    <property type="match status" value="1"/>
</dbReference>
<dbReference type="PANTHER" id="PTHR13914:SF0">
    <property type="entry name" value="PROLINE DEHYDROGENASE 1, MITOCHONDRIAL"/>
    <property type="match status" value="1"/>
</dbReference>
<sequence>MGQKLFSKVLKATFYGQFVAGEDRDEVIPTVAKMQKFGVKSIFDYSVEKDISKEEARKKALEHVKDAGQVKSTPLNEVVDEGTVAKTHRKYNVYEEFADRRQNVVSARTYFYEGEQECDRNCEIFCESIDAVASTTNGLGFSAIKITALGRPALLLKVSEFIAQTQNFFKAITGSTWENLVLSKIDEKRFLQKLQDYGIKTDSKMVQEWFKSADFDQDGFVDFYDWTEVIDEQKKLHELFQVFNIKTQKIEPLIVKLSDEEEQEFANMVDRVLRVVDYAISKGVRIMIDAEQTYFQPAISRLTMALMRKHNKEKGWVFNTYQAYLKNCLRYVELDMHIARRGNFHFGCKLVRGAYMEQERQRAATIGYEDPINENLEATANMYNRVLERIIEERDSRGPGKVSVMVASHNEDSTRFAVQLMKDKCIAPSEKVICFAQLLGMCDQISFSLGQAGYSVYKYVPYGPIDGVLPYLSRRAQENSGLLTAAKKVRLFPFQITIVNESIKII</sequence>
<evidence type="ECO:0000256" key="5">
    <source>
        <dbReference type="ARBA" id="ARBA00023062"/>
    </source>
</evidence>
<dbReference type="GO" id="GO:0005739">
    <property type="term" value="C:mitochondrion"/>
    <property type="evidence" value="ECO:0007669"/>
    <property type="project" value="TreeGrafter"/>
</dbReference>
<evidence type="ECO:0000256" key="4">
    <source>
        <dbReference type="ARBA" id="ARBA00023002"/>
    </source>
</evidence>
<dbReference type="InterPro" id="IPR011992">
    <property type="entry name" value="EF-hand-dom_pair"/>
</dbReference>
<reference evidence="8 9" key="2">
    <citation type="submission" date="2018-11" db="EMBL/GenBank/DDBJ databases">
        <authorList>
            <consortium name="Pathogen Informatics"/>
        </authorList>
    </citation>
    <scope>NUCLEOTIDE SEQUENCE [LARGE SCALE GENOMIC DNA]</scope>
</reference>
<organism evidence="10">
    <name type="scientific">Anisakis simplex</name>
    <name type="common">Herring worm</name>
    <dbReference type="NCBI Taxonomy" id="6269"/>
    <lineage>
        <taxon>Eukaryota</taxon>
        <taxon>Metazoa</taxon>
        <taxon>Ecdysozoa</taxon>
        <taxon>Nematoda</taxon>
        <taxon>Chromadorea</taxon>
        <taxon>Rhabditida</taxon>
        <taxon>Spirurina</taxon>
        <taxon>Ascaridomorpha</taxon>
        <taxon>Ascaridoidea</taxon>
        <taxon>Anisakidae</taxon>
        <taxon>Anisakis</taxon>
        <taxon>Anisakis simplex complex</taxon>
    </lineage>
</organism>
<keyword evidence="6" id="KW-0274">FAD</keyword>
<dbReference type="EC" id="1.5.5.2" evidence="6"/>
<dbReference type="InterPro" id="IPR002872">
    <property type="entry name" value="Proline_DH_dom"/>
</dbReference>
<dbReference type="Proteomes" id="UP000267096">
    <property type="component" value="Unassembled WGS sequence"/>
</dbReference>
<dbReference type="OrthoDB" id="5464at2759"/>
<dbReference type="Pfam" id="PF01619">
    <property type="entry name" value="Pro_dh"/>
    <property type="match status" value="1"/>
</dbReference>
<dbReference type="PROSITE" id="PS50222">
    <property type="entry name" value="EF_HAND_2"/>
    <property type="match status" value="1"/>
</dbReference>
<evidence type="ECO:0000256" key="3">
    <source>
        <dbReference type="ARBA" id="ARBA00022837"/>
    </source>
</evidence>
<keyword evidence="9" id="KW-1185">Reference proteome</keyword>
<protein>
    <recommendedName>
        <fullName evidence="6">Proline dehydrogenase</fullName>
        <ecNumber evidence="6">1.5.5.2</ecNumber>
    </recommendedName>
</protein>
<comment type="similarity">
    <text evidence="2 6">Belongs to the proline oxidase family.</text>
</comment>
<dbReference type="SUPFAM" id="SSF47473">
    <property type="entry name" value="EF-hand"/>
    <property type="match status" value="1"/>
</dbReference>
<keyword evidence="6" id="KW-0285">Flavoprotein</keyword>
<evidence type="ECO:0000259" key="7">
    <source>
        <dbReference type="PROSITE" id="PS50222"/>
    </source>
</evidence>
<dbReference type="PANTHER" id="PTHR13914">
    <property type="entry name" value="PROLINE OXIDASE"/>
    <property type="match status" value="1"/>
</dbReference>
<dbReference type="InterPro" id="IPR002048">
    <property type="entry name" value="EF_hand_dom"/>
</dbReference>
<dbReference type="InterPro" id="IPR018247">
    <property type="entry name" value="EF_Hand_1_Ca_BS"/>
</dbReference>
<keyword evidence="3" id="KW-0106">Calcium</keyword>
<evidence type="ECO:0000256" key="6">
    <source>
        <dbReference type="RuleBase" id="RU364054"/>
    </source>
</evidence>
<comment type="function">
    <text evidence="6">Converts proline to delta-1-pyrroline-5-carboxylate.</text>
</comment>
<reference evidence="10" key="1">
    <citation type="submission" date="2016-04" db="UniProtKB">
        <authorList>
            <consortium name="WormBaseParasite"/>
        </authorList>
    </citation>
    <scope>IDENTIFICATION</scope>
</reference>
<evidence type="ECO:0000313" key="9">
    <source>
        <dbReference type="Proteomes" id="UP000267096"/>
    </source>
</evidence>
<dbReference type="InterPro" id="IPR029041">
    <property type="entry name" value="FAD-linked_oxidoreductase-like"/>
</dbReference>
<evidence type="ECO:0000313" key="8">
    <source>
        <dbReference type="EMBL" id="VDK41851.1"/>
    </source>
</evidence>
<name>A0A158PMS6_ANISI</name>
<comment type="pathway">
    <text evidence="1">Amino-acid degradation; L-proline degradation into L-glutamate; L-glutamate from L-proline: step 1/2.</text>
</comment>
<evidence type="ECO:0000256" key="2">
    <source>
        <dbReference type="ARBA" id="ARBA00005869"/>
    </source>
</evidence>
<keyword evidence="4 6" id="KW-0560">Oxidoreductase</keyword>
<dbReference type="GO" id="GO:0010133">
    <property type="term" value="P:L-proline catabolic process to L-glutamate"/>
    <property type="evidence" value="ECO:0007669"/>
    <property type="project" value="TreeGrafter"/>
</dbReference>
<dbReference type="Gene3D" id="3.20.20.220">
    <property type="match status" value="2"/>
</dbReference>
<dbReference type="WBParaSite" id="ASIM_0001010401-mRNA-1">
    <property type="protein sequence ID" value="ASIM_0001010401-mRNA-1"/>
    <property type="gene ID" value="ASIM_0001010401"/>
</dbReference>
<evidence type="ECO:0000313" key="10">
    <source>
        <dbReference type="WBParaSite" id="ASIM_0001010401-mRNA-1"/>
    </source>
</evidence>
<accession>A0A158PMS6</accession>
<dbReference type="GO" id="GO:0071949">
    <property type="term" value="F:FAD binding"/>
    <property type="evidence" value="ECO:0007669"/>
    <property type="project" value="TreeGrafter"/>
</dbReference>
<gene>
    <name evidence="8" type="ORF">ASIM_LOCUS9835</name>
</gene>
<dbReference type="PROSITE" id="PS00018">
    <property type="entry name" value="EF_HAND_1"/>
    <property type="match status" value="1"/>
</dbReference>
<comment type="catalytic activity">
    <reaction evidence="6">
        <text>L-proline + a quinone = (S)-1-pyrroline-5-carboxylate + a quinol + H(+)</text>
        <dbReference type="Rhea" id="RHEA:23784"/>
        <dbReference type="ChEBI" id="CHEBI:15378"/>
        <dbReference type="ChEBI" id="CHEBI:17388"/>
        <dbReference type="ChEBI" id="CHEBI:24646"/>
        <dbReference type="ChEBI" id="CHEBI:60039"/>
        <dbReference type="ChEBI" id="CHEBI:132124"/>
        <dbReference type="EC" id="1.5.5.2"/>
    </reaction>
</comment>
<comment type="cofactor">
    <cofactor evidence="6">
        <name>FAD</name>
        <dbReference type="ChEBI" id="CHEBI:57692"/>
    </cofactor>
</comment>
<proteinExistence type="inferred from homology"/>